<evidence type="ECO:0000313" key="1">
    <source>
        <dbReference type="EMBL" id="CAB9497528.1"/>
    </source>
</evidence>
<comment type="caution">
    <text evidence="1">The sequence shown here is derived from an EMBL/GenBank/DDBJ whole genome shotgun (WGS) entry which is preliminary data.</text>
</comment>
<organism evidence="1 2">
    <name type="scientific">Seminavis robusta</name>
    <dbReference type="NCBI Taxonomy" id="568900"/>
    <lineage>
        <taxon>Eukaryota</taxon>
        <taxon>Sar</taxon>
        <taxon>Stramenopiles</taxon>
        <taxon>Ochrophyta</taxon>
        <taxon>Bacillariophyta</taxon>
        <taxon>Bacillariophyceae</taxon>
        <taxon>Bacillariophycidae</taxon>
        <taxon>Naviculales</taxon>
        <taxon>Naviculaceae</taxon>
        <taxon>Seminavis</taxon>
    </lineage>
</organism>
<dbReference type="EMBL" id="CAICTM010000021">
    <property type="protein sequence ID" value="CAB9497528.1"/>
    <property type="molecule type" value="Genomic_DNA"/>
</dbReference>
<keyword evidence="2" id="KW-1185">Reference proteome</keyword>
<gene>
    <name evidence="1" type="ORF">SEMRO_21_G014750.1</name>
</gene>
<reference evidence="1" key="1">
    <citation type="submission" date="2020-06" db="EMBL/GenBank/DDBJ databases">
        <authorList>
            <consortium name="Plant Systems Biology data submission"/>
        </authorList>
    </citation>
    <scope>NUCLEOTIDE SEQUENCE</scope>
    <source>
        <strain evidence="1">D6</strain>
    </source>
</reference>
<protein>
    <submittedName>
        <fullName evidence="1">Uncharacterized protein</fullName>
    </submittedName>
</protein>
<name>A0A9N8H0I8_9STRA</name>
<evidence type="ECO:0000313" key="2">
    <source>
        <dbReference type="Proteomes" id="UP001153069"/>
    </source>
</evidence>
<accession>A0A9N8H0I8</accession>
<dbReference type="AlphaFoldDB" id="A0A9N8H0I8"/>
<dbReference type="Proteomes" id="UP001153069">
    <property type="component" value="Unassembled WGS sequence"/>
</dbReference>
<proteinExistence type="predicted"/>
<sequence>MRRNYGTWIMTRAFPLLSLDDVMRWDGVTPYSALFLPFGDRGHSAATDVLSKVREVSTEREVRAAVETLAVFVKDIAESQSILDTDHDILEDFDETNGNCNHVSIVRWKALVRHLRQATVDLHDSCLADTYLVAIKAAIEFSAHVGTKLMPDCPKYESDEDV</sequence>